<dbReference type="Pfam" id="PF00497">
    <property type="entry name" value="SBP_bac_3"/>
    <property type="match status" value="1"/>
</dbReference>
<dbReference type="RefSeq" id="WP_142831431.1">
    <property type="nucleotide sequence ID" value="NZ_CP117268.1"/>
</dbReference>
<feature type="domain" description="Ionotropic glutamate receptor C-terminal" evidence="17">
    <location>
        <begin position="33"/>
        <end position="279"/>
    </location>
</feature>
<evidence type="ECO:0000313" key="20">
    <source>
        <dbReference type="Proteomes" id="UP000318939"/>
    </source>
</evidence>
<evidence type="ECO:0000256" key="15">
    <source>
        <dbReference type="SAM" id="SignalP"/>
    </source>
</evidence>
<evidence type="ECO:0000259" key="18">
    <source>
        <dbReference type="SMART" id="SM00918"/>
    </source>
</evidence>
<feature type="domain" description="Ionotropic glutamate receptor L-glutamate and glycine-binding" evidence="18">
    <location>
        <begin position="44"/>
        <end position="89"/>
    </location>
</feature>
<evidence type="ECO:0000256" key="2">
    <source>
        <dbReference type="ARBA" id="ARBA00004418"/>
    </source>
</evidence>
<dbReference type="PROSITE" id="PS01039">
    <property type="entry name" value="SBP_BACTERIAL_3"/>
    <property type="match status" value="1"/>
</dbReference>
<accession>A0ABY8IQU6</accession>
<evidence type="ECO:0000256" key="11">
    <source>
        <dbReference type="ARBA" id="ARBA00023180"/>
    </source>
</evidence>
<dbReference type="PROSITE" id="PS51318">
    <property type="entry name" value="TAT"/>
    <property type="match status" value="1"/>
</dbReference>
<feature type="signal peptide" evidence="15">
    <location>
        <begin position="1"/>
        <end position="28"/>
    </location>
</feature>
<evidence type="ECO:0000256" key="12">
    <source>
        <dbReference type="ARBA" id="ARBA00023286"/>
    </source>
</evidence>
<evidence type="ECO:0000259" key="17">
    <source>
        <dbReference type="SMART" id="SM00079"/>
    </source>
</evidence>
<sequence>MTITRSHFLRLGLAAIAAIAMTPAATFAQTKTSYVFATEGAFPPFNMTSPTGELKGFEIDMINEIGKRAGFDVKIIPQAWDGMIQGVIDGKYDGVIDSVSVTDKRREVIDFSLPYTTGGSTFFVAKDSGLELPGNGTSVDLADDAATQPAIADIAKVLAGKTVGVQVSTIQSTFLTKYLADKGVTVRTYPNGPDVYHDLLNGRIDAGMAAETNVAAFLEKNAAEAVKTGPSIKGGVMGTGSAVAIRKGNKDLQQKLDKGLKSMSDDGSLAELSKKWFGMVITPKL</sequence>
<evidence type="ECO:0000256" key="10">
    <source>
        <dbReference type="ARBA" id="ARBA00023170"/>
    </source>
</evidence>
<dbReference type="Proteomes" id="UP000318939">
    <property type="component" value="Plasmid unnamed1"/>
</dbReference>
<evidence type="ECO:0000256" key="9">
    <source>
        <dbReference type="ARBA" id="ARBA00023136"/>
    </source>
</evidence>
<keyword evidence="7" id="KW-1133">Transmembrane helix</keyword>
<proteinExistence type="inferred from homology"/>
<comment type="similarity">
    <text evidence="3 14">Belongs to the bacterial solute-binding protein 3 family.</text>
</comment>
<evidence type="ECO:0000256" key="3">
    <source>
        <dbReference type="ARBA" id="ARBA00010333"/>
    </source>
</evidence>
<dbReference type="InterPro" id="IPR001638">
    <property type="entry name" value="Solute-binding_3/MltF_N"/>
</dbReference>
<evidence type="ECO:0000259" key="16">
    <source>
        <dbReference type="SMART" id="SM00062"/>
    </source>
</evidence>
<dbReference type="InterPro" id="IPR006311">
    <property type="entry name" value="TAT_signal"/>
</dbReference>
<evidence type="ECO:0000256" key="13">
    <source>
        <dbReference type="ARBA" id="ARBA00023303"/>
    </source>
</evidence>
<dbReference type="EMBL" id="CP117268">
    <property type="protein sequence ID" value="WFS25345.1"/>
    <property type="molecule type" value="Genomic_DNA"/>
</dbReference>
<dbReference type="InterPro" id="IPR018313">
    <property type="entry name" value="SBP_3_CS"/>
</dbReference>
<dbReference type="InterPro" id="IPR001320">
    <property type="entry name" value="Iontro_rcpt_C"/>
</dbReference>
<evidence type="ECO:0000256" key="1">
    <source>
        <dbReference type="ARBA" id="ARBA00004141"/>
    </source>
</evidence>
<reference evidence="19 20" key="1">
    <citation type="journal article" date="2019" name="Phytopathology">
        <title>A Novel Group of Rhizobium tumorigenes-Like Agrobacteria Associated with Crown Gall Disease of Rhododendron and Blueberry.</title>
        <authorList>
            <person name="Kuzmanovic N."/>
            <person name="Behrens P."/>
            <person name="Idczak E."/>
            <person name="Wagner S."/>
            <person name="Gotz M."/>
            <person name="Sproer C."/>
            <person name="Bunk B."/>
            <person name="Overmann J."/>
            <person name="Smalla K."/>
        </authorList>
    </citation>
    <scope>NUCLEOTIDE SEQUENCE [LARGE SCALE GENOMIC DNA]</scope>
    <source>
        <strain evidence="20">rho-6.2</strain>
    </source>
</reference>
<evidence type="ECO:0000313" key="19">
    <source>
        <dbReference type="EMBL" id="WFS25345.1"/>
    </source>
</evidence>
<keyword evidence="9" id="KW-0472">Membrane</keyword>
<dbReference type="PANTHER" id="PTHR35936">
    <property type="entry name" value="MEMBRANE-BOUND LYTIC MUREIN TRANSGLYCOSYLASE F"/>
    <property type="match status" value="1"/>
</dbReference>
<name>A0ABY8IQU6_9HYPH</name>
<evidence type="ECO:0000256" key="8">
    <source>
        <dbReference type="ARBA" id="ARBA00023065"/>
    </source>
</evidence>
<geneLocation type="plasmid" evidence="19 20">
    <name>unnamed1</name>
</geneLocation>
<keyword evidence="10" id="KW-0675">Receptor</keyword>
<keyword evidence="11" id="KW-0325">Glycoprotein</keyword>
<feature type="domain" description="Solute-binding protein family 3/N-terminal" evidence="16">
    <location>
        <begin position="33"/>
        <end position="280"/>
    </location>
</feature>
<keyword evidence="13" id="KW-0407">Ion channel</keyword>
<organism evidence="19 20">
    <name type="scientific">Rhizobium rhododendri</name>
    <dbReference type="NCBI Taxonomy" id="2506430"/>
    <lineage>
        <taxon>Bacteria</taxon>
        <taxon>Pseudomonadati</taxon>
        <taxon>Pseudomonadota</taxon>
        <taxon>Alphaproteobacteria</taxon>
        <taxon>Hyphomicrobiales</taxon>
        <taxon>Rhizobiaceae</taxon>
        <taxon>Rhizobium/Agrobacterium group</taxon>
        <taxon>Rhizobium</taxon>
    </lineage>
</organism>
<protein>
    <submittedName>
        <fullName evidence="19">Transporter substrate-binding domain-containing protein</fullName>
    </submittedName>
</protein>
<keyword evidence="4" id="KW-0813">Transport</keyword>
<keyword evidence="12" id="KW-1071">Ligand-gated ion channel</keyword>
<dbReference type="Gene3D" id="3.40.190.10">
    <property type="entry name" value="Periplasmic binding protein-like II"/>
    <property type="match status" value="2"/>
</dbReference>
<dbReference type="SMART" id="SM00062">
    <property type="entry name" value="PBPb"/>
    <property type="match status" value="1"/>
</dbReference>
<evidence type="ECO:0000256" key="7">
    <source>
        <dbReference type="ARBA" id="ARBA00022989"/>
    </source>
</evidence>
<evidence type="ECO:0000256" key="4">
    <source>
        <dbReference type="ARBA" id="ARBA00022448"/>
    </source>
</evidence>
<feature type="chain" id="PRO_5047430861" evidence="15">
    <location>
        <begin position="29"/>
        <end position="285"/>
    </location>
</feature>
<dbReference type="SUPFAM" id="SSF53850">
    <property type="entry name" value="Periplasmic binding protein-like II"/>
    <property type="match status" value="1"/>
</dbReference>
<keyword evidence="20" id="KW-1185">Reference proteome</keyword>
<comment type="subcellular location">
    <subcellularLocation>
        <location evidence="1">Membrane</location>
        <topology evidence="1">Multi-pass membrane protein</topology>
    </subcellularLocation>
    <subcellularLocation>
        <location evidence="2">Periplasm</location>
    </subcellularLocation>
</comment>
<evidence type="ECO:0000256" key="5">
    <source>
        <dbReference type="ARBA" id="ARBA00022692"/>
    </source>
</evidence>
<dbReference type="SMART" id="SM00918">
    <property type="entry name" value="Lig_chan-Glu_bd"/>
    <property type="match status" value="1"/>
</dbReference>
<dbReference type="PANTHER" id="PTHR35936:SF19">
    <property type="entry name" value="AMINO-ACID-BINDING PROTEIN YXEM-RELATED"/>
    <property type="match status" value="1"/>
</dbReference>
<dbReference type="InterPro" id="IPR019594">
    <property type="entry name" value="Glu/Gly-bd"/>
</dbReference>
<keyword evidence="19" id="KW-0614">Plasmid</keyword>
<keyword evidence="5" id="KW-0812">Transmembrane</keyword>
<keyword evidence="6 15" id="KW-0732">Signal</keyword>
<dbReference type="SMART" id="SM00079">
    <property type="entry name" value="PBPe"/>
    <property type="match status" value="1"/>
</dbReference>
<reference evidence="19 20" key="2">
    <citation type="journal article" date="2023" name="MicrobiologyOpen">
        <title>Genomics of the tumorigenes clade of the family Rhizobiaceae and description of Rhizobium rhododendri sp. nov.</title>
        <authorList>
            <person name="Kuzmanovic N."/>
            <person name="diCenzo G.C."/>
            <person name="Bunk B."/>
            <person name="Sproeer C."/>
            <person name="Fruehling A."/>
            <person name="Neumann-Schaal M."/>
            <person name="Overmann J."/>
            <person name="Smalla K."/>
        </authorList>
    </citation>
    <scope>NUCLEOTIDE SEQUENCE [LARGE SCALE GENOMIC DNA]</scope>
    <source>
        <strain evidence="20">rho-6.2</strain>
        <plasmid evidence="19 20">unnamed1</plasmid>
    </source>
</reference>
<evidence type="ECO:0000256" key="14">
    <source>
        <dbReference type="RuleBase" id="RU003744"/>
    </source>
</evidence>
<keyword evidence="8" id="KW-0406">Ion transport</keyword>
<evidence type="ECO:0000256" key="6">
    <source>
        <dbReference type="ARBA" id="ARBA00022729"/>
    </source>
</evidence>
<gene>
    <name evidence="19" type="ORF">PR018_24290</name>
</gene>